<accession>A0A0G0RDG5</accession>
<gene>
    <name evidence="1" type="ORF">UT84_C0007G0010</name>
</gene>
<proteinExistence type="predicted"/>
<dbReference type="Proteomes" id="UP000034531">
    <property type="component" value="Unassembled WGS sequence"/>
</dbReference>
<protein>
    <submittedName>
        <fullName evidence="1">Uncharacterized protein</fullName>
    </submittedName>
</protein>
<comment type="caution">
    <text evidence="1">The sequence shown here is derived from an EMBL/GenBank/DDBJ whole genome shotgun (WGS) entry which is preliminary data.</text>
</comment>
<dbReference type="AlphaFoldDB" id="A0A0G0RDG5"/>
<evidence type="ECO:0000313" key="2">
    <source>
        <dbReference type="Proteomes" id="UP000034531"/>
    </source>
</evidence>
<organism evidence="1 2">
    <name type="scientific">Candidatus Curtissbacteria bacterium GW2011_GWA1_40_16</name>
    <dbReference type="NCBI Taxonomy" id="1618405"/>
    <lineage>
        <taxon>Bacteria</taxon>
        <taxon>Candidatus Curtissiibacteriota</taxon>
    </lineage>
</organism>
<dbReference type="EMBL" id="LBYI01000007">
    <property type="protein sequence ID" value="KKR50739.1"/>
    <property type="molecule type" value="Genomic_DNA"/>
</dbReference>
<sequence>MLNPTLRSALTPDIARKRPDLCLLFEGLNFDPRRHNCPAVALKPRFKVADQTLRTPLGKLAVNYSPMVRVSEHLLIHTRKTVGIVAKFVGNRVTDNIFGHVFSSKHRSNRNYAFLRGAVFPENRKPLFPQELYGTEPVLRLAAKLYLDWIINRNVGKISF</sequence>
<reference evidence="1 2" key="1">
    <citation type="journal article" date="2015" name="Nature">
        <title>rRNA introns, odd ribosomes, and small enigmatic genomes across a large radiation of phyla.</title>
        <authorList>
            <person name="Brown C.T."/>
            <person name="Hug L.A."/>
            <person name="Thomas B.C."/>
            <person name="Sharon I."/>
            <person name="Castelle C.J."/>
            <person name="Singh A."/>
            <person name="Wilkins M.J."/>
            <person name="Williams K.H."/>
            <person name="Banfield J.F."/>
        </authorList>
    </citation>
    <scope>NUCLEOTIDE SEQUENCE [LARGE SCALE GENOMIC DNA]</scope>
</reference>
<name>A0A0G0RDG5_9BACT</name>
<evidence type="ECO:0000313" key="1">
    <source>
        <dbReference type="EMBL" id="KKR50739.1"/>
    </source>
</evidence>